<dbReference type="Pfam" id="PF01470">
    <property type="entry name" value="Peptidase_C15"/>
    <property type="match status" value="1"/>
</dbReference>
<comment type="similarity">
    <text evidence="1">Belongs to the peptidase C15 family.</text>
</comment>
<keyword evidence="5" id="KW-0788">Thiol protease</keyword>
<keyword evidence="4" id="KW-0378">Hydrolase</keyword>
<protein>
    <recommendedName>
        <fullName evidence="6">Pyroglutamyl-peptidase I</fullName>
        <ecNumber evidence="6">3.4.19.3</ecNumber>
    </recommendedName>
</protein>
<gene>
    <name evidence="8" type="ORF">JF70_13440</name>
</gene>
<feature type="region of interest" description="Disordered" evidence="7">
    <location>
        <begin position="110"/>
        <end position="138"/>
    </location>
</feature>
<dbReference type="PIRSF" id="PIRSF015592">
    <property type="entry name" value="Prld-crbxl_pptds"/>
    <property type="match status" value="1"/>
</dbReference>
<keyword evidence="2" id="KW-0963">Cytoplasm</keyword>
<evidence type="ECO:0000313" key="8">
    <source>
        <dbReference type="EMBL" id="KJY50644.1"/>
    </source>
</evidence>
<dbReference type="GO" id="GO:0005829">
    <property type="term" value="C:cytosol"/>
    <property type="evidence" value="ECO:0007669"/>
    <property type="project" value="InterPro"/>
</dbReference>
<dbReference type="EC" id="3.4.19.3" evidence="6"/>
<keyword evidence="3" id="KW-0645">Protease</keyword>
<organism evidence="8 9">
    <name type="scientific">Bifidobacterium mellis</name>
    <dbReference type="NCBI Taxonomy" id="1293823"/>
    <lineage>
        <taxon>Bacteria</taxon>
        <taxon>Bacillati</taxon>
        <taxon>Actinomycetota</taxon>
        <taxon>Actinomycetes</taxon>
        <taxon>Bifidobacteriales</taxon>
        <taxon>Bifidobacteriaceae</taxon>
        <taxon>Bifidobacterium</taxon>
    </lineage>
</organism>
<keyword evidence="9" id="KW-1185">Reference proteome</keyword>
<dbReference type="Proteomes" id="UP000033567">
    <property type="component" value="Unassembled WGS sequence"/>
</dbReference>
<evidence type="ECO:0000256" key="1">
    <source>
        <dbReference type="ARBA" id="ARBA00006641"/>
    </source>
</evidence>
<dbReference type="GO" id="GO:0006508">
    <property type="term" value="P:proteolysis"/>
    <property type="evidence" value="ECO:0007669"/>
    <property type="project" value="UniProtKB-KW"/>
</dbReference>
<comment type="catalytic activity">
    <reaction evidence="6">
        <text>Release of an N-terminal pyroglutamyl group from a polypeptide, the second amino acid generally not being Pro.</text>
        <dbReference type="EC" id="3.4.19.3"/>
    </reaction>
</comment>
<dbReference type="CDD" id="cd00501">
    <property type="entry name" value="Peptidase_C15"/>
    <property type="match status" value="1"/>
</dbReference>
<dbReference type="AlphaFoldDB" id="A0A0F4KXC0"/>
<dbReference type="PANTHER" id="PTHR23402:SF1">
    <property type="entry name" value="PYROGLUTAMYL-PEPTIDASE I"/>
    <property type="match status" value="1"/>
</dbReference>
<dbReference type="PATRIC" id="fig|1684.5.peg.1405"/>
<evidence type="ECO:0000256" key="2">
    <source>
        <dbReference type="ARBA" id="ARBA00022490"/>
    </source>
</evidence>
<accession>A0A0F4KXC0</accession>
<feature type="active site" evidence="6">
    <location>
        <position position="174"/>
    </location>
</feature>
<dbReference type="Gene3D" id="3.40.630.20">
    <property type="entry name" value="Peptidase C15, pyroglutamyl peptidase I-like"/>
    <property type="match status" value="1"/>
</dbReference>
<evidence type="ECO:0000313" key="9">
    <source>
        <dbReference type="Proteomes" id="UP000033567"/>
    </source>
</evidence>
<name>A0A0F4KXC0_9BIFI</name>
<dbReference type="GO" id="GO:0016920">
    <property type="term" value="F:pyroglutamyl-peptidase activity"/>
    <property type="evidence" value="ECO:0007669"/>
    <property type="project" value="UniProtKB-EC"/>
</dbReference>
<dbReference type="PANTHER" id="PTHR23402">
    <property type="entry name" value="PROTEASE FAMILY C15 PYROGLUTAMYL-PEPTIDASE I-RELATED"/>
    <property type="match status" value="1"/>
</dbReference>
<dbReference type="InterPro" id="IPR000816">
    <property type="entry name" value="Peptidase_C15"/>
</dbReference>
<proteinExistence type="inferred from homology"/>
<dbReference type="SUPFAM" id="SSF53182">
    <property type="entry name" value="Pyrrolidone carboxyl peptidase (pyroglutamate aminopeptidase)"/>
    <property type="match status" value="1"/>
</dbReference>
<dbReference type="InterPro" id="IPR036440">
    <property type="entry name" value="Peptidase_C15-like_sf"/>
</dbReference>
<evidence type="ECO:0000256" key="4">
    <source>
        <dbReference type="ARBA" id="ARBA00022801"/>
    </source>
</evidence>
<evidence type="ECO:0000256" key="7">
    <source>
        <dbReference type="SAM" id="MobiDB-lite"/>
    </source>
</evidence>
<sequence>MGHMEQIKVIVAGYDHYQGVDVNPSYEVSQALAEHGMEGMRPVGPTEEDPLEGVDLAISSVTMPVSFAKAWPILHEAIERVHPDIIIATGLKRRARGIAMERCAVNLKEDDADDRENLGEQEPQDTARENSRQPIDPRGPAAYWTRLPLRAILHDFGTCGIPATLSSDAGTYVCNALFYNLLAWAAGHKDVLAGFVSLPLVNESGGQECGLPLDQQIQAVREVVNETIRYYRRPSSSPILIA</sequence>
<evidence type="ECO:0000256" key="6">
    <source>
        <dbReference type="PROSITE-ProRule" id="PRU10077"/>
    </source>
</evidence>
<reference evidence="8 9" key="1">
    <citation type="submission" date="2014-12" db="EMBL/GenBank/DDBJ databases">
        <title>Comparative genomics of the lactic acid bacteria isolated from the honey bee gut.</title>
        <authorList>
            <person name="Ellegaard K.M."/>
            <person name="Tamarit D."/>
            <person name="Javelind E."/>
            <person name="Olofsson T."/>
            <person name="Andersson S.G."/>
            <person name="Vasquez A."/>
        </authorList>
    </citation>
    <scope>NUCLEOTIDE SEQUENCE [LARGE SCALE GENOMIC DNA]</scope>
    <source>
        <strain evidence="8 9">Bin7</strain>
    </source>
</reference>
<comment type="caution">
    <text evidence="8">The sequence shown here is derived from an EMBL/GenBank/DDBJ whole genome shotgun (WGS) entry which is preliminary data.</text>
</comment>
<evidence type="ECO:0000256" key="5">
    <source>
        <dbReference type="ARBA" id="ARBA00022807"/>
    </source>
</evidence>
<dbReference type="InterPro" id="IPR016125">
    <property type="entry name" value="Peptidase_C15-like"/>
</dbReference>
<dbReference type="InterPro" id="IPR033694">
    <property type="entry name" value="PGPEP1_Cys_AS"/>
</dbReference>
<evidence type="ECO:0000256" key="3">
    <source>
        <dbReference type="ARBA" id="ARBA00022670"/>
    </source>
</evidence>
<dbReference type="EMBL" id="JWMF01000007">
    <property type="protein sequence ID" value="KJY50644.1"/>
    <property type="molecule type" value="Genomic_DNA"/>
</dbReference>
<dbReference type="PROSITE" id="PS01334">
    <property type="entry name" value="PYRASE_CYS"/>
    <property type="match status" value="1"/>
</dbReference>